<name>A0A3Q3KPM4_MONAL</name>
<evidence type="ECO:0000313" key="4">
    <source>
        <dbReference type="Proteomes" id="UP000261600"/>
    </source>
</evidence>
<dbReference type="PANTHER" id="PTHR35352">
    <property type="entry name" value="COILED-COIL DOMAIN-CONTAINING PROTEIN 150"/>
    <property type="match status" value="1"/>
</dbReference>
<dbReference type="PANTHER" id="PTHR35352:SF1">
    <property type="entry name" value="COILED-COIL DOMAIN-CONTAINING PROTEIN 150"/>
    <property type="match status" value="1"/>
</dbReference>
<feature type="compositionally biased region" description="Polar residues" evidence="2">
    <location>
        <begin position="1"/>
        <end position="10"/>
    </location>
</feature>
<keyword evidence="4" id="KW-1185">Reference proteome</keyword>
<feature type="region of interest" description="Disordered" evidence="2">
    <location>
        <begin position="1"/>
        <end position="20"/>
    </location>
</feature>
<feature type="coiled-coil region" evidence="1">
    <location>
        <begin position="425"/>
        <end position="459"/>
    </location>
</feature>
<keyword evidence="1" id="KW-0175">Coiled coil</keyword>
<dbReference type="STRING" id="43700.ENSMALP00000031778"/>
<accession>A0A3Q3KPM4</accession>
<reference evidence="3" key="1">
    <citation type="submission" date="2025-08" db="UniProtKB">
        <authorList>
            <consortium name="Ensembl"/>
        </authorList>
    </citation>
    <scope>IDENTIFICATION</scope>
</reference>
<dbReference type="Ensembl" id="ENSMALT00000032330.1">
    <property type="protein sequence ID" value="ENSMALP00000031778.1"/>
    <property type="gene ID" value="ENSMALG00000021925.1"/>
</dbReference>
<organism evidence="3 4">
    <name type="scientific">Monopterus albus</name>
    <name type="common">Swamp eel</name>
    <dbReference type="NCBI Taxonomy" id="43700"/>
    <lineage>
        <taxon>Eukaryota</taxon>
        <taxon>Metazoa</taxon>
        <taxon>Chordata</taxon>
        <taxon>Craniata</taxon>
        <taxon>Vertebrata</taxon>
        <taxon>Euteleostomi</taxon>
        <taxon>Actinopterygii</taxon>
        <taxon>Neopterygii</taxon>
        <taxon>Teleostei</taxon>
        <taxon>Neoteleostei</taxon>
        <taxon>Acanthomorphata</taxon>
        <taxon>Anabantaria</taxon>
        <taxon>Synbranchiformes</taxon>
        <taxon>Synbranchidae</taxon>
        <taxon>Monopterus</taxon>
    </lineage>
</organism>
<sequence>MSHSIPNLSIGQMKEQMRQETSCSAEVMKSHTELLHRVAELERAVAMESRQGLLLQSEAQASRQQLKEEKDRNRQLESRCRLLKEQTAVKTSLASELEMELKRQQIENSKVLKEGRDIRTAAGRLQAERRQVVKQLQEQVLLLRAARRNTQTELQVALAEKVCLQKELEKLKGEHTRLLQSFSTARETAVTHKELLEQTIERLQVELRMAQKQEEAARKDLEASRNEISEVEALQGVSGFSGGVVSQTPENVLASRTRHRLSSQTLHQELGGQEQGLASLEEDRLQALRDIRSHQLEVEKLQQLLTSQSRNNRALESLQKGLEVAKADNSRLAQSLEQAVSTNSSLHSKLEQARDQYQATIALRDEELCDARTKISCLSEELGAVKQQHRENYESPVKTLHQQIAELKMAIKDSSTGSGDQFKANQELQHRVSELERLVSKQKARIKEQSRQLRQQQKSSSQKAEVTLFHLVHSNDKQMLSQVNNLVSGQKSWNLFDIKVNGF</sequence>
<reference evidence="3" key="2">
    <citation type="submission" date="2025-09" db="UniProtKB">
        <authorList>
            <consortium name="Ensembl"/>
        </authorList>
    </citation>
    <scope>IDENTIFICATION</scope>
</reference>
<evidence type="ECO:0000313" key="3">
    <source>
        <dbReference type="Ensembl" id="ENSMALP00000031778.1"/>
    </source>
</evidence>
<protein>
    <submittedName>
        <fullName evidence="3">Uncharacterized protein</fullName>
    </submittedName>
</protein>
<evidence type="ECO:0000256" key="1">
    <source>
        <dbReference type="SAM" id="Coils"/>
    </source>
</evidence>
<feature type="coiled-coil region" evidence="1">
    <location>
        <begin position="59"/>
        <end position="234"/>
    </location>
</feature>
<evidence type="ECO:0000256" key="2">
    <source>
        <dbReference type="SAM" id="MobiDB-lite"/>
    </source>
</evidence>
<dbReference type="AlphaFoldDB" id="A0A3Q3KPM4"/>
<feature type="coiled-coil region" evidence="1">
    <location>
        <begin position="277"/>
        <end position="356"/>
    </location>
</feature>
<proteinExistence type="predicted"/>
<dbReference type="Proteomes" id="UP000261600">
    <property type="component" value="Unplaced"/>
</dbReference>
<dbReference type="InterPro" id="IPR038807">
    <property type="entry name" value="CCDC150"/>
</dbReference>